<keyword evidence="5" id="KW-0496">Mitochondrion</keyword>
<keyword evidence="3" id="KW-0809">Transit peptide</keyword>
<evidence type="ECO:0000256" key="7">
    <source>
        <dbReference type="ARBA" id="ARBA00035140"/>
    </source>
</evidence>
<evidence type="ECO:0000256" key="5">
    <source>
        <dbReference type="ARBA" id="ARBA00023128"/>
    </source>
</evidence>
<evidence type="ECO:0000256" key="2">
    <source>
        <dbReference type="ARBA" id="ARBA00009863"/>
    </source>
</evidence>
<evidence type="ECO:0000256" key="1">
    <source>
        <dbReference type="ARBA" id="ARBA00004173"/>
    </source>
</evidence>
<accession>A0AAQ3M5X8</accession>
<protein>
    <recommendedName>
        <fullName evidence="7">Small ribosomal subunit protein mS29</fullName>
    </recommendedName>
</protein>
<sequence length="468" mass="51255">MSSPLCLRCLRRSLQPLDHHAASVQRAAFSTTPALGALPPKKKGAANTKPTMRGGSSLKLTKNTRVASGRPPAPGERKALRKRVVLSNTNAIEVRHLQDLTKDLCKDVSALTEAHGKVVGLENETVDAMRALEAFKATQGWNLFRRPAVLVRKETIEMAETLHDAQSKKKTVSKVLYGSRGSGKSVLQLQAMALAQQRGWIVLHFPEAKELTIGHAAYEPVITENGTEYIQPGYTAHLLGNFARANKAVLSKLHLSQQHKLPIPIQPDITLDRFIELGANDPEIAWPIWSAMMIELTAPSKSDKGLQRPPLFVGLDGLDHIMRDSAYLDMDAKPVHAHSLTLVRDFVGLLSGSTKLPNGGMVVAAVSESNRARAPTLDYCLETNSGESKPLWDPYMPQDDRVISAFKNVPVQLINGLSKDEARGIMEYYAQSGMLRSTVTDLLVSETWTLAGNGLIGEVERGSVRMRM</sequence>
<dbReference type="Proteomes" id="UP001303373">
    <property type="component" value="Chromosome 2"/>
</dbReference>
<organism evidence="9 10">
    <name type="scientific">Acrodontium crateriforme</name>
    <dbReference type="NCBI Taxonomy" id="150365"/>
    <lineage>
        <taxon>Eukaryota</taxon>
        <taxon>Fungi</taxon>
        <taxon>Dikarya</taxon>
        <taxon>Ascomycota</taxon>
        <taxon>Pezizomycotina</taxon>
        <taxon>Dothideomycetes</taxon>
        <taxon>Dothideomycetidae</taxon>
        <taxon>Mycosphaerellales</taxon>
        <taxon>Teratosphaeriaceae</taxon>
        <taxon>Acrodontium</taxon>
    </lineage>
</organism>
<keyword evidence="6" id="KW-0687">Ribonucleoprotein</keyword>
<keyword evidence="4" id="KW-0689">Ribosomal protein</keyword>
<evidence type="ECO:0000256" key="6">
    <source>
        <dbReference type="ARBA" id="ARBA00023274"/>
    </source>
</evidence>
<dbReference type="PANTHER" id="PTHR12810">
    <property type="entry name" value="MITOCHONDRIAL 28S RIBOSOMAL PROTEIN S29"/>
    <property type="match status" value="1"/>
</dbReference>
<comment type="similarity">
    <text evidence="2">Belongs to the mitochondrion-specific ribosomal protein mS29 family.</text>
</comment>
<dbReference type="Pfam" id="PF10236">
    <property type="entry name" value="DAP3"/>
    <property type="match status" value="1"/>
</dbReference>
<reference evidence="9 10" key="1">
    <citation type="submission" date="2023-11" db="EMBL/GenBank/DDBJ databases">
        <title>An acidophilic fungus is an integral part of prey digestion in a carnivorous sundew plant.</title>
        <authorList>
            <person name="Tsai I.J."/>
        </authorList>
    </citation>
    <scope>NUCLEOTIDE SEQUENCE [LARGE SCALE GENOMIC DNA]</scope>
    <source>
        <strain evidence="9">169a</strain>
    </source>
</reference>
<dbReference type="GO" id="GO:0003735">
    <property type="term" value="F:structural constituent of ribosome"/>
    <property type="evidence" value="ECO:0007669"/>
    <property type="project" value="TreeGrafter"/>
</dbReference>
<evidence type="ECO:0000313" key="10">
    <source>
        <dbReference type="Proteomes" id="UP001303373"/>
    </source>
</evidence>
<evidence type="ECO:0000256" key="4">
    <source>
        <dbReference type="ARBA" id="ARBA00022980"/>
    </source>
</evidence>
<dbReference type="InterPro" id="IPR019368">
    <property type="entry name" value="Ribosomal_mS29"/>
</dbReference>
<gene>
    <name evidence="9" type="ORF">R9X50_00187600</name>
</gene>
<feature type="region of interest" description="Disordered" evidence="8">
    <location>
        <begin position="33"/>
        <end position="76"/>
    </location>
</feature>
<dbReference type="EMBL" id="CP138581">
    <property type="protein sequence ID" value="WPG99071.1"/>
    <property type="molecule type" value="Genomic_DNA"/>
</dbReference>
<comment type="subcellular location">
    <subcellularLocation>
        <location evidence="1">Mitochondrion</location>
    </subcellularLocation>
</comment>
<evidence type="ECO:0000313" key="9">
    <source>
        <dbReference type="EMBL" id="WPG99071.1"/>
    </source>
</evidence>
<dbReference type="AlphaFoldDB" id="A0AAQ3M5X8"/>
<evidence type="ECO:0000256" key="3">
    <source>
        <dbReference type="ARBA" id="ARBA00022946"/>
    </source>
</evidence>
<dbReference type="GO" id="GO:0005763">
    <property type="term" value="C:mitochondrial small ribosomal subunit"/>
    <property type="evidence" value="ECO:0007669"/>
    <property type="project" value="TreeGrafter"/>
</dbReference>
<dbReference type="PANTHER" id="PTHR12810:SF0">
    <property type="entry name" value="SMALL RIBOSOMAL SUBUNIT PROTEIN MS29"/>
    <property type="match status" value="1"/>
</dbReference>
<name>A0AAQ3M5X8_9PEZI</name>
<keyword evidence="10" id="KW-1185">Reference proteome</keyword>
<evidence type="ECO:0000256" key="8">
    <source>
        <dbReference type="SAM" id="MobiDB-lite"/>
    </source>
</evidence>
<proteinExistence type="inferred from homology"/>